<comment type="caution">
    <text evidence="1">The sequence shown here is derived from an EMBL/GenBank/DDBJ whole genome shotgun (WGS) entry which is preliminary data.</text>
</comment>
<sequence length="128" mass="14567">QFNCSDTATLFLATEAVLEPLNDLLHDIGCKRWDIQQIYGMKRIEKLPIVEIFVAVRPQEKNGFGKRYDNLDFPVLKLVGQETQTSSSLVFTGLPELSVALKPIDHSLSPCLKGHWLRPFCYCEAWTL</sequence>
<dbReference type="Proteomes" id="UP001328107">
    <property type="component" value="Unassembled WGS sequence"/>
</dbReference>
<evidence type="ECO:0000313" key="2">
    <source>
        <dbReference type="Proteomes" id="UP001328107"/>
    </source>
</evidence>
<reference evidence="2" key="1">
    <citation type="submission" date="2022-10" db="EMBL/GenBank/DDBJ databases">
        <title>Genome assembly of Pristionchus species.</title>
        <authorList>
            <person name="Yoshida K."/>
            <person name="Sommer R.J."/>
        </authorList>
    </citation>
    <scope>NUCLEOTIDE SEQUENCE [LARGE SCALE GENOMIC DNA]</scope>
    <source>
        <strain evidence="2">RS5460</strain>
    </source>
</reference>
<keyword evidence="2" id="KW-1185">Reference proteome</keyword>
<organism evidence="1 2">
    <name type="scientific">Pristionchus mayeri</name>
    <dbReference type="NCBI Taxonomy" id="1317129"/>
    <lineage>
        <taxon>Eukaryota</taxon>
        <taxon>Metazoa</taxon>
        <taxon>Ecdysozoa</taxon>
        <taxon>Nematoda</taxon>
        <taxon>Chromadorea</taxon>
        <taxon>Rhabditida</taxon>
        <taxon>Rhabditina</taxon>
        <taxon>Diplogasteromorpha</taxon>
        <taxon>Diplogasteroidea</taxon>
        <taxon>Neodiplogasteridae</taxon>
        <taxon>Pristionchus</taxon>
    </lineage>
</organism>
<feature type="non-terminal residue" evidence="1">
    <location>
        <position position="1"/>
    </location>
</feature>
<evidence type="ECO:0000313" key="1">
    <source>
        <dbReference type="EMBL" id="GMR34456.1"/>
    </source>
</evidence>
<proteinExistence type="predicted"/>
<protein>
    <submittedName>
        <fullName evidence="1">Uncharacterized protein</fullName>
    </submittedName>
</protein>
<name>A0AAN4Z5I6_9BILA</name>
<dbReference type="AlphaFoldDB" id="A0AAN4Z5I6"/>
<dbReference type="EMBL" id="BTRK01000002">
    <property type="protein sequence ID" value="GMR34456.1"/>
    <property type="molecule type" value="Genomic_DNA"/>
</dbReference>
<gene>
    <name evidence="1" type="ORF">PMAYCL1PPCAC_04651</name>
</gene>
<accession>A0AAN4Z5I6</accession>